<sequence length="175" mass="18924">ERAARVITDALTHRWSKEVPVVVFAGPGNNGGDALAVARLLIQRGYIVKTFLFNIKGHLSVNCQTNKELLQAVDGVDFTEVNKMFNIPQLSENALIIDGLFGTGLNNSISGGFAAVVDRINNAPATVISIDIPSGLGSEECLHNNWECVVRADFTLSLQLPKLAFLFSENEDIIG</sequence>
<gene>
    <name evidence="2" type="ORF">EZS27_044030</name>
</gene>
<feature type="non-terminal residue" evidence="2">
    <location>
        <position position="1"/>
    </location>
</feature>
<dbReference type="NCBIfam" id="TIGR00197">
    <property type="entry name" value="yjeF_nterm"/>
    <property type="match status" value="1"/>
</dbReference>
<dbReference type="InterPro" id="IPR004443">
    <property type="entry name" value="YjeF_N_dom"/>
</dbReference>
<feature type="domain" description="YjeF N-terminal" evidence="1">
    <location>
        <begin position="1"/>
        <end position="175"/>
    </location>
</feature>
<comment type="caution">
    <text evidence="2">The sequence shown here is derived from an EMBL/GenBank/DDBJ whole genome shotgun (WGS) entry which is preliminary data.</text>
</comment>
<organism evidence="2">
    <name type="scientific">termite gut metagenome</name>
    <dbReference type="NCBI Taxonomy" id="433724"/>
    <lineage>
        <taxon>unclassified sequences</taxon>
        <taxon>metagenomes</taxon>
        <taxon>organismal metagenomes</taxon>
    </lineage>
</organism>
<evidence type="ECO:0000259" key="1">
    <source>
        <dbReference type="PROSITE" id="PS51385"/>
    </source>
</evidence>
<dbReference type="EMBL" id="SNRY01011606">
    <property type="protein sequence ID" value="KAA6304323.1"/>
    <property type="molecule type" value="Genomic_DNA"/>
</dbReference>
<dbReference type="Pfam" id="PF03853">
    <property type="entry name" value="YjeF_N"/>
    <property type="match status" value="1"/>
</dbReference>
<dbReference type="PROSITE" id="PS51385">
    <property type="entry name" value="YJEF_N"/>
    <property type="match status" value="1"/>
</dbReference>
<evidence type="ECO:0000313" key="2">
    <source>
        <dbReference type="EMBL" id="KAA6304323.1"/>
    </source>
</evidence>
<dbReference type="SUPFAM" id="SSF64153">
    <property type="entry name" value="YjeF N-terminal domain-like"/>
    <property type="match status" value="1"/>
</dbReference>
<feature type="non-terminal residue" evidence="2">
    <location>
        <position position="175"/>
    </location>
</feature>
<protein>
    <submittedName>
        <fullName evidence="2">Bifunctional NAD(P)H-hydrate repair enzyme Nnr</fullName>
    </submittedName>
</protein>
<dbReference type="InterPro" id="IPR036652">
    <property type="entry name" value="YjeF_N_dom_sf"/>
</dbReference>
<dbReference type="AlphaFoldDB" id="A0A5J4P6K7"/>
<accession>A0A5J4P6K7</accession>
<dbReference type="Gene3D" id="3.40.50.10260">
    <property type="entry name" value="YjeF N-terminal domain"/>
    <property type="match status" value="1"/>
</dbReference>
<name>A0A5J4P6K7_9ZZZZ</name>
<reference evidence="2" key="1">
    <citation type="submission" date="2019-03" db="EMBL/GenBank/DDBJ databases">
        <title>Single cell metagenomics reveals metabolic interactions within the superorganism composed of flagellate Streblomastix strix and complex community of Bacteroidetes bacteria on its surface.</title>
        <authorList>
            <person name="Treitli S.C."/>
            <person name="Kolisko M."/>
            <person name="Husnik F."/>
            <person name="Keeling P."/>
            <person name="Hampl V."/>
        </authorList>
    </citation>
    <scope>NUCLEOTIDE SEQUENCE</scope>
    <source>
        <strain evidence="2">STM</strain>
    </source>
</reference>
<proteinExistence type="predicted"/>